<evidence type="ECO:0000313" key="2">
    <source>
        <dbReference type="Proteomes" id="UP001055811"/>
    </source>
</evidence>
<evidence type="ECO:0000313" key="1">
    <source>
        <dbReference type="EMBL" id="KAI3752506.1"/>
    </source>
</evidence>
<dbReference type="Proteomes" id="UP001055811">
    <property type="component" value="Linkage Group LG04"/>
</dbReference>
<reference evidence="2" key="1">
    <citation type="journal article" date="2022" name="Mol. Ecol. Resour.">
        <title>The genomes of chicory, endive, great burdock and yacon provide insights into Asteraceae palaeo-polyploidization history and plant inulin production.</title>
        <authorList>
            <person name="Fan W."/>
            <person name="Wang S."/>
            <person name="Wang H."/>
            <person name="Wang A."/>
            <person name="Jiang F."/>
            <person name="Liu H."/>
            <person name="Zhao H."/>
            <person name="Xu D."/>
            <person name="Zhang Y."/>
        </authorList>
    </citation>
    <scope>NUCLEOTIDE SEQUENCE [LARGE SCALE GENOMIC DNA]</scope>
    <source>
        <strain evidence="2">cv. Punajuju</strain>
    </source>
</reference>
<gene>
    <name evidence="1" type="ORF">L2E82_24540</name>
</gene>
<proteinExistence type="predicted"/>
<name>A0ACB9E178_CICIN</name>
<accession>A0ACB9E178</accession>
<comment type="caution">
    <text evidence="1">The sequence shown here is derived from an EMBL/GenBank/DDBJ whole genome shotgun (WGS) entry which is preliminary data.</text>
</comment>
<dbReference type="EMBL" id="CM042012">
    <property type="protein sequence ID" value="KAI3752506.1"/>
    <property type="molecule type" value="Genomic_DNA"/>
</dbReference>
<organism evidence="1 2">
    <name type="scientific">Cichorium intybus</name>
    <name type="common">Chicory</name>
    <dbReference type="NCBI Taxonomy" id="13427"/>
    <lineage>
        <taxon>Eukaryota</taxon>
        <taxon>Viridiplantae</taxon>
        <taxon>Streptophyta</taxon>
        <taxon>Embryophyta</taxon>
        <taxon>Tracheophyta</taxon>
        <taxon>Spermatophyta</taxon>
        <taxon>Magnoliopsida</taxon>
        <taxon>eudicotyledons</taxon>
        <taxon>Gunneridae</taxon>
        <taxon>Pentapetalae</taxon>
        <taxon>asterids</taxon>
        <taxon>campanulids</taxon>
        <taxon>Asterales</taxon>
        <taxon>Asteraceae</taxon>
        <taxon>Cichorioideae</taxon>
        <taxon>Cichorieae</taxon>
        <taxon>Cichoriinae</taxon>
        <taxon>Cichorium</taxon>
    </lineage>
</organism>
<keyword evidence="2" id="KW-1185">Reference proteome</keyword>
<sequence length="82" mass="9209">MAHASLVSPLSVLSPNVTGLPSHSLDDEDVFVVQAFFKNLVQAFFTNFSSKHSHRNGHPQYRNTENLVQAFFKNFSSSILQE</sequence>
<reference evidence="1 2" key="2">
    <citation type="journal article" date="2022" name="Mol. Ecol. Resour.">
        <title>The genomes of chicory, endive, great burdock and yacon provide insights into Asteraceae paleo-polyploidization history and plant inulin production.</title>
        <authorList>
            <person name="Fan W."/>
            <person name="Wang S."/>
            <person name="Wang H."/>
            <person name="Wang A."/>
            <person name="Jiang F."/>
            <person name="Liu H."/>
            <person name="Zhao H."/>
            <person name="Xu D."/>
            <person name="Zhang Y."/>
        </authorList>
    </citation>
    <scope>NUCLEOTIDE SEQUENCE [LARGE SCALE GENOMIC DNA]</scope>
    <source>
        <strain evidence="2">cv. Punajuju</strain>
        <tissue evidence="1">Leaves</tissue>
    </source>
</reference>
<protein>
    <submittedName>
        <fullName evidence="1">Uncharacterized protein</fullName>
    </submittedName>
</protein>